<feature type="transmembrane region" description="Helical" evidence="1">
    <location>
        <begin position="123"/>
        <end position="148"/>
    </location>
</feature>
<evidence type="ECO:0000256" key="1">
    <source>
        <dbReference type="SAM" id="Phobius"/>
    </source>
</evidence>
<evidence type="ECO:0000313" key="2">
    <source>
        <dbReference type="EMBL" id="MFC0406825.1"/>
    </source>
</evidence>
<comment type="caution">
    <text evidence="2">The sequence shown here is derived from an EMBL/GenBank/DDBJ whole genome shotgun (WGS) entry which is preliminary data.</text>
</comment>
<dbReference type="EMBL" id="JBHLUN010000001">
    <property type="protein sequence ID" value="MFC0406825.1"/>
    <property type="molecule type" value="Genomic_DNA"/>
</dbReference>
<feature type="transmembrane region" description="Helical" evidence="1">
    <location>
        <begin position="160"/>
        <end position="178"/>
    </location>
</feature>
<accession>A0ABV6JN89</accession>
<keyword evidence="1" id="KW-0472">Membrane</keyword>
<name>A0ABV6JN89_9PROT</name>
<keyword evidence="1" id="KW-0812">Transmembrane</keyword>
<dbReference type="InterPro" id="IPR009495">
    <property type="entry name" value="NrsF"/>
</dbReference>
<dbReference type="Pfam" id="PF06532">
    <property type="entry name" value="NrsF"/>
    <property type="match status" value="1"/>
</dbReference>
<dbReference type="Proteomes" id="UP001589865">
    <property type="component" value="Unassembled WGS sequence"/>
</dbReference>
<reference evidence="2 3" key="1">
    <citation type="submission" date="2024-09" db="EMBL/GenBank/DDBJ databases">
        <authorList>
            <person name="Sun Q."/>
            <person name="Mori K."/>
        </authorList>
    </citation>
    <scope>NUCLEOTIDE SEQUENCE [LARGE SCALE GENOMIC DNA]</scope>
    <source>
        <strain evidence="2 3">TBRC 5777</strain>
    </source>
</reference>
<sequence>MSNDALIDELSSGLVPVRPRNVAREAAWLAGLGVLELIIFLALGMMRPDMAAVIGQPFMWWKLGSLALLVAISGGTAVQSFSPTISPRRGLILTAGLAGAVVAAGLALGLVEQGAPGLSERLMPAHGLLCAGSIVVLSLPMLVGLSVFMRRGASAHAEGSALAVGLAGGSWGALVFAFCCPVNDPVYILFWYSAAFAITASLARLVLPRFAAL</sequence>
<proteinExistence type="predicted"/>
<organism evidence="2 3">
    <name type="scientific">Roseomonas elaeocarpi</name>
    <dbReference type="NCBI Taxonomy" id="907779"/>
    <lineage>
        <taxon>Bacteria</taxon>
        <taxon>Pseudomonadati</taxon>
        <taxon>Pseudomonadota</taxon>
        <taxon>Alphaproteobacteria</taxon>
        <taxon>Acetobacterales</taxon>
        <taxon>Roseomonadaceae</taxon>
        <taxon>Roseomonas</taxon>
    </lineage>
</organism>
<keyword evidence="3" id="KW-1185">Reference proteome</keyword>
<feature type="transmembrane region" description="Helical" evidence="1">
    <location>
        <begin position="90"/>
        <end position="111"/>
    </location>
</feature>
<feature type="transmembrane region" description="Helical" evidence="1">
    <location>
        <begin position="58"/>
        <end position="78"/>
    </location>
</feature>
<gene>
    <name evidence="2" type="ORF">ACFFGY_01105</name>
</gene>
<dbReference type="RefSeq" id="WP_377042510.1">
    <property type="nucleotide sequence ID" value="NZ_JBHLUN010000001.1"/>
</dbReference>
<evidence type="ECO:0000313" key="3">
    <source>
        <dbReference type="Proteomes" id="UP001589865"/>
    </source>
</evidence>
<keyword evidence="1" id="KW-1133">Transmembrane helix</keyword>
<feature type="transmembrane region" description="Helical" evidence="1">
    <location>
        <begin position="190"/>
        <end position="207"/>
    </location>
</feature>
<protein>
    <submittedName>
        <fullName evidence="2">NrsF family protein</fullName>
    </submittedName>
</protein>
<feature type="transmembrane region" description="Helical" evidence="1">
    <location>
        <begin position="26"/>
        <end position="46"/>
    </location>
</feature>